<keyword evidence="1" id="KW-0812">Transmembrane</keyword>
<dbReference type="AlphaFoldDB" id="A0AAD7GIJ8"/>
<gene>
    <name evidence="2" type="ORF">B0H17DRAFT_1066303</name>
</gene>
<protein>
    <submittedName>
        <fullName evidence="2">Uncharacterized protein</fullName>
    </submittedName>
</protein>
<sequence>MSSKSPQNLFLHSLNPPSSSLIFMLGFVFKAQDQPAPLESSLSFRVLEIKLRKAIPAQPSQPWLPPVPSMLHPSTLALCIGPKAVSLPVLCVHSHLTSMQCINVAVASSGALAAVVFGYREASSVCCIHNSPSAIHVFLLYVFCISLLPNVTFLKVFPCSH</sequence>
<evidence type="ECO:0000313" key="2">
    <source>
        <dbReference type="EMBL" id="KAJ7689600.1"/>
    </source>
</evidence>
<keyword evidence="1" id="KW-1133">Transmembrane helix</keyword>
<name>A0AAD7GIJ8_MYCRO</name>
<accession>A0AAD7GIJ8</accession>
<keyword evidence="3" id="KW-1185">Reference proteome</keyword>
<reference evidence="2" key="1">
    <citation type="submission" date="2023-03" db="EMBL/GenBank/DDBJ databases">
        <title>Massive genome expansion in bonnet fungi (Mycena s.s.) driven by repeated elements and novel gene families across ecological guilds.</title>
        <authorList>
            <consortium name="Lawrence Berkeley National Laboratory"/>
            <person name="Harder C.B."/>
            <person name="Miyauchi S."/>
            <person name="Viragh M."/>
            <person name="Kuo A."/>
            <person name="Thoen E."/>
            <person name="Andreopoulos B."/>
            <person name="Lu D."/>
            <person name="Skrede I."/>
            <person name="Drula E."/>
            <person name="Henrissat B."/>
            <person name="Morin E."/>
            <person name="Kohler A."/>
            <person name="Barry K."/>
            <person name="LaButti K."/>
            <person name="Morin E."/>
            <person name="Salamov A."/>
            <person name="Lipzen A."/>
            <person name="Mereny Z."/>
            <person name="Hegedus B."/>
            <person name="Baldrian P."/>
            <person name="Stursova M."/>
            <person name="Weitz H."/>
            <person name="Taylor A."/>
            <person name="Grigoriev I.V."/>
            <person name="Nagy L.G."/>
            <person name="Martin F."/>
            <person name="Kauserud H."/>
        </authorList>
    </citation>
    <scope>NUCLEOTIDE SEQUENCE</scope>
    <source>
        <strain evidence="2">CBHHK067</strain>
    </source>
</reference>
<dbReference type="Proteomes" id="UP001221757">
    <property type="component" value="Unassembled WGS sequence"/>
</dbReference>
<organism evidence="2 3">
    <name type="scientific">Mycena rosella</name>
    <name type="common">Pink bonnet</name>
    <name type="synonym">Agaricus rosellus</name>
    <dbReference type="NCBI Taxonomy" id="1033263"/>
    <lineage>
        <taxon>Eukaryota</taxon>
        <taxon>Fungi</taxon>
        <taxon>Dikarya</taxon>
        <taxon>Basidiomycota</taxon>
        <taxon>Agaricomycotina</taxon>
        <taxon>Agaricomycetes</taxon>
        <taxon>Agaricomycetidae</taxon>
        <taxon>Agaricales</taxon>
        <taxon>Marasmiineae</taxon>
        <taxon>Mycenaceae</taxon>
        <taxon>Mycena</taxon>
    </lineage>
</organism>
<evidence type="ECO:0000256" key="1">
    <source>
        <dbReference type="SAM" id="Phobius"/>
    </source>
</evidence>
<proteinExistence type="predicted"/>
<comment type="caution">
    <text evidence="2">The sequence shown here is derived from an EMBL/GenBank/DDBJ whole genome shotgun (WGS) entry which is preliminary data.</text>
</comment>
<evidence type="ECO:0000313" key="3">
    <source>
        <dbReference type="Proteomes" id="UP001221757"/>
    </source>
</evidence>
<dbReference type="EMBL" id="JARKIE010000071">
    <property type="protein sequence ID" value="KAJ7689600.1"/>
    <property type="molecule type" value="Genomic_DNA"/>
</dbReference>
<keyword evidence="1" id="KW-0472">Membrane</keyword>
<feature type="transmembrane region" description="Helical" evidence="1">
    <location>
        <begin position="134"/>
        <end position="157"/>
    </location>
</feature>